<feature type="chain" id="PRO_5043374434" evidence="2">
    <location>
        <begin position="21"/>
        <end position="252"/>
    </location>
</feature>
<protein>
    <submittedName>
        <fullName evidence="3">Uncharacterized protein</fullName>
    </submittedName>
</protein>
<dbReference type="Proteomes" id="UP001431209">
    <property type="component" value="Unassembled WGS sequence"/>
</dbReference>
<keyword evidence="1" id="KW-0812">Transmembrane</keyword>
<gene>
    <name evidence="3" type="ORF">AKO1_005956</name>
</gene>
<keyword evidence="1" id="KW-0472">Membrane</keyword>
<dbReference type="EMBL" id="JAOPGA020000144">
    <property type="protein sequence ID" value="KAL0477145.1"/>
    <property type="molecule type" value="Genomic_DNA"/>
</dbReference>
<evidence type="ECO:0000313" key="3">
    <source>
        <dbReference type="EMBL" id="KAL0477145.1"/>
    </source>
</evidence>
<name>A0AAW2YJH8_9EUKA</name>
<keyword evidence="1" id="KW-1133">Transmembrane helix</keyword>
<evidence type="ECO:0000256" key="2">
    <source>
        <dbReference type="SAM" id="SignalP"/>
    </source>
</evidence>
<dbReference type="AlphaFoldDB" id="A0AAW2YJH8"/>
<feature type="signal peptide" evidence="2">
    <location>
        <begin position="1"/>
        <end position="20"/>
    </location>
</feature>
<evidence type="ECO:0000313" key="4">
    <source>
        <dbReference type="Proteomes" id="UP001431209"/>
    </source>
</evidence>
<feature type="transmembrane region" description="Helical" evidence="1">
    <location>
        <begin position="212"/>
        <end position="238"/>
    </location>
</feature>
<reference evidence="3 4" key="1">
    <citation type="submission" date="2024-03" db="EMBL/GenBank/DDBJ databases">
        <title>The Acrasis kona genome and developmental transcriptomes reveal deep origins of eukaryotic multicellular pathways.</title>
        <authorList>
            <person name="Sheikh S."/>
            <person name="Fu C.-J."/>
            <person name="Brown M.W."/>
            <person name="Baldauf S.L."/>
        </authorList>
    </citation>
    <scope>NUCLEOTIDE SEQUENCE [LARGE SCALE GENOMIC DNA]</scope>
    <source>
        <strain evidence="3 4">ATCC MYA-3509</strain>
    </source>
</reference>
<organism evidence="3 4">
    <name type="scientific">Acrasis kona</name>
    <dbReference type="NCBI Taxonomy" id="1008807"/>
    <lineage>
        <taxon>Eukaryota</taxon>
        <taxon>Discoba</taxon>
        <taxon>Heterolobosea</taxon>
        <taxon>Tetramitia</taxon>
        <taxon>Eutetramitia</taxon>
        <taxon>Acrasidae</taxon>
        <taxon>Acrasis</taxon>
    </lineage>
</organism>
<evidence type="ECO:0000256" key="1">
    <source>
        <dbReference type="SAM" id="Phobius"/>
    </source>
</evidence>
<keyword evidence="2" id="KW-0732">Signal</keyword>
<accession>A0AAW2YJH8</accession>
<sequence length="252" mass="28427">MIHILLGMILVLAHPCYMYSEYISKSTTLVADSTVCNFAVKEEFLLDMQGSKTFTRTLPYNMTSSLGPRTGFILGNISATVAIETMSVTFDNTKLNMTVTFINQTNIVNITMYYTLRYPVFVSGDLQRIFITHSQQGITKMSYVRTVFTLPTSFAKIDANKIYTNELGSTTVRTPTYIVVEQLNVTTNNIVSLTFPNLETCYQPSLNQNQRLTIILCSTLIPSAVVIPIIVWGTFLAYKKRFGISKIKWLNK</sequence>
<keyword evidence="4" id="KW-1185">Reference proteome</keyword>
<proteinExistence type="predicted"/>
<comment type="caution">
    <text evidence="3">The sequence shown here is derived from an EMBL/GenBank/DDBJ whole genome shotgun (WGS) entry which is preliminary data.</text>
</comment>